<keyword evidence="3" id="KW-1185">Reference proteome</keyword>
<protein>
    <submittedName>
        <fullName evidence="2">Uncharacterized protein</fullName>
    </submittedName>
</protein>
<feature type="region of interest" description="Disordered" evidence="1">
    <location>
        <begin position="29"/>
        <end position="71"/>
    </location>
</feature>
<sequence>MRVNMKENAAPLGPKPLYSETLIPLGVQHSPLHSQHSYGPHSPETQGLLPLPWVRRRSQPETASTLPPSASFEVADDNRYVRDQATATALLLPATAARPTSI</sequence>
<reference evidence="2 3" key="1">
    <citation type="journal article" date="2015" name="Sci. Rep.">
        <title>The power of single molecule real-time sequencing technology in the de novo assembly of a eukaryotic genome.</title>
        <authorList>
            <person name="Sakai H."/>
            <person name="Naito K."/>
            <person name="Ogiso-Tanaka E."/>
            <person name="Takahashi Y."/>
            <person name="Iseki K."/>
            <person name="Muto C."/>
            <person name="Satou K."/>
            <person name="Teruya K."/>
            <person name="Shiroma A."/>
            <person name="Shimoji M."/>
            <person name="Hirano T."/>
            <person name="Itoh T."/>
            <person name="Kaga A."/>
            <person name="Tomooka N."/>
        </authorList>
    </citation>
    <scope>NUCLEOTIDE SEQUENCE [LARGE SCALE GENOMIC DNA]</scope>
    <source>
        <strain evidence="3">cv. Shumari</strain>
    </source>
</reference>
<name>A0A0S3SY12_PHAAN</name>
<dbReference type="AlphaFoldDB" id="A0A0S3SY12"/>
<organism evidence="2 3">
    <name type="scientific">Vigna angularis var. angularis</name>
    <dbReference type="NCBI Taxonomy" id="157739"/>
    <lineage>
        <taxon>Eukaryota</taxon>
        <taxon>Viridiplantae</taxon>
        <taxon>Streptophyta</taxon>
        <taxon>Embryophyta</taxon>
        <taxon>Tracheophyta</taxon>
        <taxon>Spermatophyta</taxon>
        <taxon>Magnoliopsida</taxon>
        <taxon>eudicotyledons</taxon>
        <taxon>Gunneridae</taxon>
        <taxon>Pentapetalae</taxon>
        <taxon>rosids</taxon>
        <taxon>fabids</taxon>
        <taxon>Fabales</taxon>
        <taxon>Fabaceae</taxon>
        <taxon>Papilionoideae</taxon>
        <taxon>50 kb inversion clade</taxon>
        <taxon>NPAAA clade</taxon>
        <taxon>indigoferoid/millettioid clade</taxon>
        <taxon>Phaseoleae</taxon>
        <taxon>Vigna</taxon>
    </lineage>
</organism>
<evidence type="ECO:0000256" key="1">
    <source>
        <dbReference type="SAM" id="MobiDB-lite"/>
    </source>
</evidence>
<accession>A0A0S3SY12</accession>
<dbReference type="EMBL" id="AP015042">
    <property type="protein sequence ID" value="BAT97532.1"/>
    <property type="molecule type" value="Genomic_DNA"/>
</dbReference>
<gene>
    <name evidence="2" type="primary">Vigan.09G100000</name>
    <name evidence="2" type="ORF">VIGAN_09100000</name>
</gene>
<proteinExistence type="predicted"/>
<evidence type="ECO:0000313" key="3">
    <source>
        <dbReference type="Proteomes" id="UP000291084"/>
    </source>
</evidence>
<dbReference type="Proteomes" id="UP000291084">
    <property type="component" value="Chromosome 9"/>
</dbReference>
<evidence type="ECO:0000313" key="2">
    <source>
        <dbReference type="EMBL" id="BAT97532.1"/>
    </source>
</evidence>